<proteinExistence type="predicted"/>
<evidence type="ECO:0000256" key="1">
    <source>
        <dbReference type="SAM" id="MobiDB-lite"/>
    </source>
</evidence>
<reference evidence="3 4" key="1">
    <citation type="submission" date="2015-12" db="EMBL/GenBank/DDBJ databases">
        <title>Draft genome sequence of Moniliophthora roreri, the causal agent of frosty pod rot of cacao.</title>
        <authorList>
            <person name="Aime M.C."/>
            <person name="Diaz-Valderrama J.R."/>
            <person name="Kijpornyongpan T."/>
            <person name="Phillips-Mora W."/>
        </authorList>
    </citation>
    <scope>NUCLEOTIDE SEQUENCE [LARGE SCALE GENOMIC DNA]</scope>
    <source>
        <strain evidence="3 4">MCA 2952</strain>
    </source>
</reference>
<protein>
    <submittedName>
        <fullName evidence="3">Uncharacterized protein</fullName>
    </submittedName>
</protein>
<keyword evidence="2" id="KW-1133">Transmembrane helix</keyword>
<comment type="caution">
    <text evidence="3">The sequence shown here is derived from an EMBL/GenBank/DDBJ whole genome shotgun (WGS) entry which is preliminary data.</text>
</comment>
<feature type="transmembrane region" description="Helical" evidence="2">
    <location>
        <begin position="64"/>
        <end position="88"/>
    </location>
</feature>
<feature type="transmembrane region" description="Helical" evidence="2">
    <location>
        <begin position="21"/>
        <end position="44"/>
    </location>
</feature>
<dbReference type="AlphaFoldDB" id="A0A0W0G952"/>
<feature type="transmembrane region" description="Helical" evidence="2">
    <location>
        <begin position="271"/>
        <end position="288"/>
    </location>
</feature>
<organism evidence="3 4">
    <name type="scientific">Moniliophthora roreri</name>
    <name type="common">Frosty pod rot fungus</name>
    <name type="synonym">Monilia roreri</name>
    <dbReference type="NCBI Taxonomy" id="221103"/>
    <lineage>
        <taxon>Eukaryota</taxon>
        <taxon>Fungi</taxon>
        <taxon>Dikarya</taxon>
        <taxon>Basidiomycota</taxon>
        <taxon>Agaricomycotina</taxon>
        <taxon>Agaricomycetes</taxon>
        <taxon>Agaricomycetidae</taxon>
        <taxon>Agaricales</taxon>
        <taxon>Marasmiineae</taxon>
        <taxon>Marasmiaceae</taxon>
        <taxon>Moniliophthora</taxon>
    </lineage>
</organism>
<accession>A0A0W0G952</accession>
<sequence length="352" mass="39424">MSSQSRPDEMAAPFLDRQFAVTLPLNTIIASSLVYGVYVVIFSICVSVFRPPKKDSKNNRTNKFYIWSIFLLFGLVTVLTAVLIWHYYDQAAFFYDMARSRDYEPLLEYLGHDDAQVVRSLIADLTMIHRCYTIWDSRKIIALPLLFASFCSTCIGLTGGIFMALGSRDASDDMNWSLYVKGNKMTLSVLVINAVVSFLVTLLTAGRIWFISHQIRRLYGQNSSPMYRRIIAIILESGFLCPLAITISLIITRAGDPDFKQSTPIDFSGVVYQIAGIAPTLVVARARAGKSIESVDRAISTLQFATRQDIENSGQSRPHHLQQVPVSIRGSHRGRDEAASSISETWSRNSLK</sequence>
<name>A0A0W0G952_MONRR</name>
<evidence type="ECO:0000256" key="2">
    <source>
        <dbReference type="SAM" id="Phobius"/>
    </source>
</evidence>
<dbReference type="EMBL" id="LATX01000797">
    <property type="protein sequence ID" value="KTB45029.1"/>
    <property type="molecule type" value="Genomic_DNA"/>
</dbReference>
<feature type="region of interest" description="Disordered" evidence="1">
    <location>
        <begin position="310"/>
        <end position="352"/>
    </location>
</feature>
<keyword evidence="2" id="KW-0472">Membrane</keyword>
<feature type="compositionally biased region" description="Polar residues" evidence="1">
    <location>
        <begin position="340"/>
        <end position="352"/>
    </location>
</feature>
<keyword evidence="2" id="KW-0812">Transmembrane</keyword>
<evidence type="ECO:0000313" key="4">
    <source>
        <dbReference type="Proteomes" id="UP000054988"/>
    </source>
</evidence>
<feature type="transmembrane region" description="Helical" evidence="2">
    <location>
        <begin position="185"/>
        <end position="210"/>
    </location>
</feature>
<feature type="transmembrane region" description="Helical" evidence="2">
    <location>
        <begin position="140"/>
        <end position="165"/>
    </location>
</feature>
<evidence type="ECO:0000313" key="3">
    <source>
        <dbReference type="EMBL" id="KTB45029.1"/>
    </source>
</evidence>
<feature type="transmembrane region" description="Helical" evidence="2">
    <location>
        <begin position="230"/>
        <end position="251"/>
    </location>
</feature>
<gene>
    <name evidence="3" type="ORF">WG66_2392</name>
</gene>
<dbReference type="Proteomes" id="UP000054988">
    <property type="component" value="Unassembled WGS sequence"/>
</dbReference>